<reference evidence="2" key="1">
    <citation type="submission" date="2019-08" db="EMBL/GenBank/DDBJ databases">
        <authorList>
            <person name="Kucharzyk K."/>
            <person name="Murdoch R.W."/>
            <person name="Higgins S."/>
            <person name="Loffler F."/>
        </authorList>
    </citation>
    <scope>NUCLEOTIDE SEQUENCE</scope>
</reference>
<feature type="region of interest" description="Disordered" evidence="1">
    <location>
        <begin position="138"/>
        <end position="160"/>
    </location>
</feature>
<sequence length="175" mass="19784">MGSRHHLRHLPRQVYAGHHRGLRKNLMVLIEKFWAHHCHVVVDPAVRRTASRTDLCDHSPRKFPLLRVFPGQAIICHKLFFFTVQKLRAVPQQRSRNYLSLDLGRVNKSAGLKLLELHINQVRASPIGHRVAVAHNRPRIGGDSLHSPTPASGKNDRLGDIADRCSLPQIHGDST</sequence>
<proteinExistence type="predicted"/>
<name>A0A645IZ26_9ZZZZ</name>
<evidence type="ECO:0000256" key="1">
    <source>
        <dbReference type="SAM" id="MobiDB-lite"/>
    </source>
</evidence>
<dbReference type="AlphaFoldDB" id="A0A645IZ26"/>
<protein>
    <submittedName>
        <fullName evidence="2">Uncharacterized protein</fullName>
    </submittedName>
</protein>
<organism evidence="2">
    <name type="scientific">bioreactor metagenome</name>
    <dbReference type="NCBI Taxonomy" id="1076179"/>
    <lineage>
        <taxon>unclassified sequences</taxon>
        <taxon>metagenomes</taxon>
        <taxon>ecological metagenomes</taxon>
    </lineage>
</organism>
<dbReference type="EMBL" id="VSSQ01126171">
    <property type="protein sequence ID" value="MPN56150.1"/>
    <property type="molecule type" value="Genomic_DNA"/>
</dbReference>
<gene>
    <name evidence="2" type="ORF">SDC9_203836</name>
</gene>
<comment type="caution">
    <text evidence="2">The sequence shown here is derived from an EMBL/GenBank/DDBJ whole genome shotgun (WGS) entry which is preliminary data.</text>
</comment>
<evidence type="ECO:0000313" key="2">
    <source>
        <dbReference type="EMBL" id="MPN56150.1"/>
    </source>
</evidence>
<accession>A0A645IZ26</accession>